<evidence type="ECO:0000256" key="6">
    <source>
        <dbReference type="ARBA" id="ARBA00022490"/>
    </source>
</evidence>
<evidence type="ECO:0000313" key="12">
    <source>
        <dbReference type="EMBL" id="VUX02230.1"/>
    </source>
</evidence>
<dbReference type="EC" id="2.4.2.3" evidence="4 10"/>
<evidence type="ECO:0000256" key="5">
    <source>
        <dbReference type="ARBA" id="ARBA00021980"/>
    </source>
</evidence>
<dbReference type="GO" id="GO:0005829">
    <property type="term" value="C:cytosol"/>
    <property type="evidence" value="ECO:0007669"/>
    <property type="project" value="TreeGrafter"/>
</dbReference>
<comment type="catalytic activity">
    <reaction evidence="9 10">
        <text>uridine + phosphate = alpha-D-ribose 1-phosphate + uracil</text>
        <dbReference type="Rhea" id="RHEA:24388"/>
        <dbReference type="ChEBI" id="CHEBI:16704"/>
        <dbReference type="ChEBI" id="CHEBI:17568"/>
        <dbReference type="ChEBI" id="CHEBI:43474"/>
        <dbReference type="ChEBI" id="CHEBI:57720"/>
        <dbReference type="EC" id="2.4.2.3"/>
    </reaction>
</comment>
<evidence type="ECO:0000256" key="7">
    <source>
        <dbReference type="ARBA" id="ARBA00022676"/>
    </source>
</evidence>
<dbReference type="PANTHER" id="PTHR43691:SF11">
    <property type="entry name" value="FI09636P-RELATED"/>
    <property type="match status" value="1"/>
</dbReference>
<dbReference type="InterPro" id="IPR035994">
    <property type="entry name" value="Nucleoside_phosphorylase_sf"/>
</dbReference>
<evidence type="ECO:0000256" key="3">
    <source>
        <dbReference type="ARBA" id="ARBA00010456"/>
    </source>
</evidence>
<protein>
    <recommendedName>
        <fullName evidence="5 10">Uridine phosphorylase</fullName>
        <ecNumber evidence="4 10">2.4.2.3</ecNumber>
    </recommendedName>
</protein>
<comment type="subcellular location">
    <subcellularLocation>
        <location evidence="1">Cytoplasm</location>
    </subcellularLocation>
</comment>
<keyword evidence="8 10" id="KW-0808">Transferase</keyword>
<dbReference type="InterPro" id="IPR000845">
    <property type="entry name" value="Nucleoside_phosphorylase_d"/>
</dbReference>
<accession>A0A564T4E1</accession>
<feature type="domain" description="Nucleoside phosphorylase" evidence="11">
    <location>
        <begin position="23"/>
        <end position="227"/>
    </location>
</feature>
<evidence type="ECO:0000256" key="9">
    <source>
        <dbReference type="ARBA" id="ARBA00048447"/>
    </source>
</evidence>
<dbReference type="Gene3D" id="3.40.50.1580">
    <property type="entry name" value="Nucleoside phosphorylase domain"/>
    <property type="match status" value="1"/>
</dbReference>
<reference evidence="12 13" key="1">
    <citation type="submission" date="2019-07" db="EMBL/GenBank/DDBJ databases">
        <authorList>
            <person name="Hibberd C M."/>
            <person name="Gehrig L. J."/>
            <person name="Chang H.-W."/>
            <person name="Venkatesh S."/>
        </authorList>
    </citation>
    <scope>NUCLEOTIDE SEQUENCE [LARGE SCALE GENOMIC DNA]</scope>
    <source>
        <strain evidence="12">Dorea_longicatena_SSTS_Bg7063</strain>
    </source>
</reference>
<evidence type="ECO:0000256" key="1">
    <source>
        <dbReference type="ARBA" id="ARBA00004496"/>
    </source>
</evidence>
<dbReference type="InterPro" id="IPR010058">
    <property type="entry name" value="Uridine_phosphorylase"/>
</dbReference>
<dbReference type="Pfam" id="PF01048">
    <property type="entry name" value="PNP_UDP_1"/>
    <property type="match status" value="1"/>
</dbReference>
<evidence type="ECO:0000259" key="11">
    <source>
        <dbReference type="Pfam" id="PF01048"/>
    </source>
</evidence>
<gene>
    <name evidence="12" type="primary">udp</name>
    <name evidence="12" type="ORF">DLSSTS7063_01258</name>
</gene>
<dbReference type="RefSeq" id="WP_144100265.1">
    <property type="nucleotide sequence ID" value="NZ_CABHNM010000031.1"/>
</dbReference>
<comment type="similarity">
    <text evidence="3 10">Belongs to the PNP/UDP phosphorylase family.</text>
</comment>
<organism evidence="12 13">
    <name type="scientific">Dorea longicatena</name>
    <dbReference type="NCBI Taxonomy" id="88431"/>
    <lineage>
        <taxon>Bacteria</taxon>
        <taxon>Bacillati</taxon>
        <taxon>Bacillota</taxon>
        <taxon>Clostridia</taxon>
        <taxon>Lachnospirales</taxon>
        <taxon>Lachnospiraceae</taxon>
        <taxon>Dorea</taxon>
    </lineage>
</organism>
<evidence type="ECO:0000256" key="4">
    <source>
        <dbReference type="ARBA" id="ARBA00011888"/>
    </source>
</evidence>
<dbReference type="SUPFAM" id="SSF53167">
    <property type="entry name" value="Purine and uridine phosphorylases"/>
    <property type="match status" value="1"/>
</dbReference>
<dbReference type="GO" id="GO:0044206">
    <property type="term" value="P:UMP salvage"/>
    <property type="evidence" value="ECO:0007669"/>
    <property type="project" value="UniProtKB-UniPathway"/>
</dbReference>
<dbReference type="CDD" id="cd17767">
    <property type="entry name" value="UP_EcUdp-like"/>
    <property type="match status" value="1"/>
</dbReference>
<keyword evidence="6" id="KW-0963">Cytoplasm</keyword>
<dbReference type="PROSITE" id="PS01232">
    <property type="entry name" value="PNP_UDP_1"/>
    <property type="match status" value="1"/>
</dbReference>
<keyword evidence="7 10" id="KW-0328">Glycosyltransferase</keyword>
<sequence>MKNYSEDAGRQYHIQVAKGEVGRYVIMPGDPGRCKKIAAYLDDPVLVASNREFTTYIGMLDGEKVSVTSTGIGGPSAAIAMEELVRCGADTFVRIGTCGGMQPEVKSGDIVIATGSIRMEGTSKEYAPIEYPAVANLEVTNALVQAAKEDGCTWHTGVVQSKDAFYGQHEPEAMPVGYELLNKWEAWKKMGCLASEMESAALFIVAGKLRVRAGACFLVMANQEREKLGLENPVVHDTDMAVRTAVGAVRNLIRQDNEKNKENHSENHV</sequence>
<evidence type="ECO:0000256" key="2">
    <source>
        <dbReference type="ARBA" id="ARBA00004825"/>
    </source>
</evidence>
<proteinExistence type="inferred from homology"/>
<comment type="function">
    <text evidence="10">Catalyzes the reversible phosphorylytic cleavage of uridine to uracil and ribose-1-phosphate.</text>
</comment>
<dbReference type="PANTHER" id="PTHR43691">
    <property type="entry name" value="URIDINE PHOSPHORYLASE"/>
    <property type="match status" value="1"/>
</dbReference>
<dbReference type="GO" id="GO:0009166">
    <property type="term" value="P:nucleotide catabolic process"/>
    <property type="evidence" value="ECO:0007669"/>
    <property type="project" value="InterPro"/>
</dbReference>
<dbReference type="InterPro" id="IPR018016">
    <property type="entry name" value="Nucleoside_phosphorylase_CS"/>
</dbReference>
<dbReference type="NCBIfam" id="TIGR01718">
    <property type="entry name" value="Uridine-psphlse"/>
    <property type="match status" value="1"/>
</dbReference>
<name>A0A564T4E1_9FIRM</name>
<dbReference type="AlphaFoldDB" id="A0A564T4E1"/>
<evidence type="ECO:0000313" key="13">
    <source>
        <dbReference type="Proteomes" id="UP000398619"/>
    </source>
</evidence>
<evidence type="ECO:0000256" key="10">
    <source>
        <dbReference type="RuleBase" id="RU361131"/>
    </source>
</evidence>
<comment type="pathway">
    <text evidence="2 10">Pyrimidine metabolism; UMP biosynthesis via salvage pathway; uracil from uridine (phosphorylase route): step 1/1.</text>
</comment>
<dbReference type="GO" id="GO:0009164">
    <property type="term" value="P:nucleoside catabolic process"/>
    <property type="evidence" value="ECO:0007669"/>
    <property type="project" value="UniProtKB-ARBA"/>
</dbReference>
<dbReference type="EMBL" id="CABHNM010000031">
    <property type="protein sequence ID" value="VUX02230.1"/>
    <property type="molecule type" value="Genomic_DNA"/>
</dbReference>
<dbReference type="Proteomes" id="UP000398619">
    <property type="component" value="Unassembled WGS sequence"/>
</dbReference>
<dbReference type="GO" id="GO:0004850">
    <property type="term" value="F:uridine phosphorylase activity"/>
    <property type="evidence" value="ECO:0007669"/>
    <property type="project" value="UniProtKB-EC"/>
</dbReference>
<dbReference type="UniPathway" id="UPA00574">
    <property type="reaction ID" value="UER00633"/>
</dbReference>
<evidence type="ECO:0000256" key="8">
    <source>
        <dbReference type="ARBA" id="ARBA00022679"/>
    </source>
</evidence>